<dbReference type="AlphaFoldDB" id="A0AAV0EY64"/>
<feature type="chain" id="PRO_5043404170" description="Secreted protein" evidence="1">
    <location>
        <begin position="26"/>
        <end position="128"/>
    </location>
</feature>
<gene>
    <name evidence="2" type="ORF">CEPIT_LOCUS28894</name>
</gene>
<protein>
    <recommendedName>
        <fullName evidence="4">Secreted protein</fullName>
    </recommendedName>
</protein>
<comment type="caution">
    <text evidence="2">The sequence shown here is derived from an EMBL/GenBank/DDBJ whole genome shotgun (WGS) entry which is preliminary data.</text>
</comment>
<organism evidence="2 3">
    <name type="scientific">Cuscuta epithymum</name>
    <dbReference type="NCBI Taxonomy" id="186058"/>
    <lineage>
        <taxon>Eukaryota</taxon>
        <taxon>Viridiplantae</taxon>
        <taxon>Streptophyta</taxon>
        <taxon>Embryophyta</taxon>
        <taxon>Tracheophyta</taxon>
        <taxon>Spermatophyta</taxon>
        <taxon>Magnoliopsida</taxon>
        <taxon>eudicotyledons</taxon>
        <taxon>Gunneridae</taxon>
        <taxon>Pentapetalae</taxon>
        <taxon>asterids</taxon>
        <taxon>lamiids</taxon>
        <taxon>Solanales</taxon>
        <taxon>Convolvulaceae</taxon>
        <taxon>Cuscuteae</taxon>
        <taxon>Cuscuta</taxon>
        <taxon>Cuscuta subgen. Cuscuta</taxon>
    </lineage>
</organism>
<sequence>MRPASGIYFSRVKLLVVFLHAGVRAFSSNFTDLSRATVNYFTVWSCSRCFPAFAVWSCFVCGHSSPSLSINPPFDFFAPQTRSAVTYAITSFRFSKPSPNLSLLLRTPIVPVLCGNKAAALAENQAFI</sequence>
<feature type="signal peptide" evidence="1">
    <location>
        <begin position="1"/>
        <end position="25"/>
    </location>
</feature>
<dbReference type="Proteomes" id="UP001152523">
    <property type="component" value="Unassembled WGS sequence"/>
</dbReference>
<proteinExistence type="predicted"/>
<keyword evidence="1" id="KW-0732">Signal</keyword>
<name>A0AAV0EY64_9ASTE</name>
<reference evidence="2" key="1">
    <citation type="submission" date="2022-07" db="EMBL/GenBank/DDBJ databases">
        <authorList>
            <person name="Macas J."/>
            <person name="Novak P."/>
            <person name="Neumann P."/>
        </authorList>
    </citation>
    <scope>NUCLEOTIDE SEQUENCE</scope>
</reference>
<evidence type="ECO:0000256" key="1">
    <source>
        <dbReference type="SAM" id="SignalP"/>
    </source>
</evidence>
<evidence type="ECO:0000313" key="2">
    <source>
        <dbReference type="EMBL" id="CAH9128192.1"/>
    </source>
</evidence>
<evidence type="ECO:0008006" key="4">
    <source>
        <dbReference type="Google" id="ProtNLM"/>
    </source>
</evidence>
<accession>A0AAV0EY64</accession>
<evidence type="ECO:0000313" key="3">
    <source>
        <dbReference type="Proteomes" id="UP001152523"/>
    </source>
</evidence>
<dbReference type="EMBL" id="CAMAPF010000949">
    <property type="protein sequence ID" value="CAH9128192.1"/>
    <property type="molecule type" value="Genomic_DNA"/>
</dbReference>
<keyword evidence="3" id="KW-1185">Reference proteome</keyword>